<keyword evidence="3" id="KW-0963">Cytoplasm</keyword>
<dbReference type="Proteomes" id="UP000035548">
    <property type="component" value="Chromosome"/>
</dbReference>
<dbReference type="KEGG" id="cut:CUTER_02865"/>
<dbReference type="InterPro" id="IPR038277">
    <property type="entry name" value="UreF_sf"/>
</dbReference>
<dbReference type="PIRSF" id="PIRSF009467">
    <property type="entry name" value="Ureas_acces_UreF"/>
    <property type="match status" value="1"/>
</dbReference>
<dbReference type="InterPro" id="IPR002639">
    <property type="entry name" value="UreF"/>
</dbReference>
<dbReference type="Gene3D" id="1.10.4190.10">
    <property type="entry name" value="Urease accessory protein UreF"/>
    <property type="match status" value="1"/>
</dbReference>
<dbReference type="Pfam" id="PF01730">
    <property type="entry name" value="UreF"/>
    <property type="match status" value="1"/>
</dbReference>
<comment type="subcellular location">
    <subcellularLocation>
        <location evidence="3">Cytoplasm</location>
    </subcellularLocation>
</comment>
<dbReference type="PANTHER" id="PTHR33620">
    <property type="entry name" value="UREASE ACCESSORY PROTEIN F"/>
    <property type="match status" value="1"/>
</dbReference>
<evidence type="ECO:0000256" key="3">
    <source>
        <dbReference type="HAMAP-Rule" id="MF_01385"/>
    </source>
</evidence>
<dbReference type="AlphaFoldDB" id="A0A0G3HB28"/>
<dbReference type="STRING" id="1072256.CUTER_02865"/>
<accession>A0A0G3HB28</accession>
<dbReference type="EMBL" id="CP011546">
    <property type="protein sequence ID" value="AKK10586.1"/>
    <property type="molecule type" value="Genomic_DNA"/>
</dbReference>
<reference evidence="4 5" key="1">
    <citation type="journal article" date="2015" name="Genome Announc.">
        <title>Virulence Factor Genes Detected in the Complete Genome Sequence of Corynebacterium uterequi DSM 45634, Isolated from the Uterus of a Maiden Mare.</title>
        <authorList>
            <person name="Ruckert C."/>
            <person name="Kriete M."/>
            <person name="Jaenicke S."/>
            <person name="Winkler A."/>
            <person name="Tauch A."/>
        </authorList>
    </citation>
    <scope>NUCLEOTIDE SEQUENCE [LARGE SCALE GENOMIC DNA]</scope>
    <source>
        <strain evidence="4 5">DSM 45634</strain>
    </source>
</reference>
<comment type="subunit">
    <text evidence="3">UreD, UreF and UreG form a complex that acts as a GTP-hydrolysis-dependent molecular chaperone, activating the urease apoprotein by helping to assemble the nickel containing metallocenter of UreC. The UreE protein probably delivers the nickel.</text>
</comment>
<reference evidence="5" key="2">
    <citation type="submission" date="2015-05" db="EMBL/GenBank/DDBJ databases">
        <title>Complete genome sequence of Corynebacterium uterequi DSM 45634, isolated from the uterus of a maiden mare.</title>
        <authorList>
            <person name="Ruckert C."/>
            <person name="Albersmeier A."/>
            <person name="Winkler A."/>
            <person name="Tauch A."/>
        </authorList>
    </citation>
    <scope>NUCLEOTIDE SEQUENCE [LARGE SCALE GENOMIC DNA]</scope>
    <source>
        <strain evidence="5">DSM 45634</strain>
    </source>
</reference>
<gene>
    <name evidence="3 4" type="primary">ureF</name>
    <name evidence="4" type="ORF">CUTER_02865</name>
</gene>
<evidence type="ECO:0000313" key="4">
    <source>
        <dbReference type="EMBL" id="AKK10586.1"/>
    </source>
</evidence>
<dbReference type="PANTHER" id="PTHR33620:SF1">
    <property type="entry name" value="UREASE ACCESSORY PROTEIN F"/>
    <property type="match status" value="1"/>
</dbReference>
<organism evidence="4 5">
    <name type="scientific">Corynebacterium uterequi</name>
    <dbReference type="NCBI Taxonomy" id="1072256"/>
    <lineage>
        <taxon>Bacteria</taxon>
        <taxon>Bacillati</taxon>
        <taxon>Actinomycetota</taxon>
        <taxon>Actinomycetes</taxon>
        <taxon>Mycobacteriales</taxon>
        <taxon>Corynebacteriaceae</taxon>
        <taxon>Corynebacterium</taxon>
    </lineage>
</organism>
<keyword evidence="2 3" id="KW-0143">Chaperone</keyword>
<dbReference type="GO" id="GO:0016151">
    <property type="term" value="F:nickel cation binding"/>
    <property type="evidence" value="ECO:0007669"/>
    <property type="project" value="UniProtKB-UniRule"/>
</dbReference>
<evidence type="ECO:0000256" key="2">
    <source>
        <dbReference type="ARBA" id="ARBA00023186"/>
    </source>
</evidence>
<comment type="similarity">
    <text evidence="3">Belongs to the UreF family.</text>
</comment>
<evidence type="ECO:0000256" key="1">
    <source>
        <dbReference type="ARBA" id="ARBA00022988"/>
    </source>
</evidence>
<evidence type="ECO:0000313" key="5">
    <source>
        <dbReference type="Proteomes" id="UP000035548"/>
    </source>
</evidence>
<dbReference type="PATRIC" id="fig|1072256.5.peg.567"/>
<name>A0A0G3HB28_9CORY</name>
<sequence length="224" mass="23703">MTARTGLMAAMQLMDSALPTGGFAHSFGFESYLADGRIGDAATFATWLEAYVRHQLTYADALAIRLVFDGADVVELDHELTAAAVPQQVRDASAAMGKRLLTICRQNYPSAALDSYGSAVDAGAAFAHPALVWALCARDVGLTADAAMTHHLYATAITLTQNAVRAVPLGQNAGQRILRDAHGWVDAAVDAALSLDAADLGLVAPGLELAQLRHARLHSRMFMS</sequence>
<dbReference type="GO" id="GO:0005737">
    <property type="term" value="C:cytoplasm"/>
    <property type="evidence" value="ECO:0007669"/>
    <property type="project" value="UniProtKB-SubCell"/>
</dbReference>
<keyword evidence="1 3" id="KW-0996">Nickel insertion</keyword>
<dbReference type="RefSeq" id="WP_047259147.1">
    <property type="nucleotide sequence ID" value="NZ_CP011546.1"/>
</dbReference>
<dbReference type="HAMAP" id="MF_01385">
    <property type="entry name" value="UreF"/>
    <property type="match status" value="1"/>
</dbReference>
<comment type="function">
    <text evidence="3">Required for maturation of urease via the functional incorporation of the urease nickel metallocenter.</text>
</comment>
<protein>
    <recommendedName>
        <fullName evidence="3">Urease accessory protein UreF</fullName>
    </recommendedName>
</protein>
<keyword evidence="5" id="KW-1185">Reference proteome</keyword>
<proteinExistence type="inferred from homology"/>